<comment type="caution">
    <text evidence="1">The sequence shown here is derived from an EMBL/GenBank/DDBJ whole genome shotgun (WGS) entry which is preliminary data.</text>
</comment>
<organism evidence="1 2">
    <name type="scientific">Hymenobacter segetis</name>
    <dbReference type="NCBI Taxonomy" id="2025509"/>
    <lineage>
        <taxon>Bacteria</taxon>
        <taxon>Pseudomonadati</taxon>
        <taxon>Bacteroidota</taxon>
        <taxon>Cytophagia</taxon>
        <taxon>Cytophagales</taxon>
        <taxon>Hymenobacteraceae</taxon>
        <taxon>Hymenobacter</taxon>
    </lineage>
</organism>
<reference evidence="1 2" key="1">
    <citation type="journal article" date="2018" name="Arch. Microbiol.">
        <title>Hymenobacter segetis sp. nov., isolated from soil.</title>
        <authorList>
            <person name="Ten L.N."/>
            <person name="Lim S.J."/>
            <person name="Kim B.O."/>
            <person name="Kang I.K."/>
            <person name="Jung H.Y."/>
        </authorList>
    </citation>
    <scope>NUCLEOTIDE SEQUENCE [LARGE SCALE GENOMIC DNA]</scope>
    <source>
        <strain evidence="1 2">S7-3-11</strain>
    </source>
</reference>
<dbReference type="Proteomes" id="UP001479606">
    <property type="component" value="Unassembled WGS sequence"/>
</dbReference>
<name>A0ABU9LWT5_9BACT</name>
<accession>A0ABU9LWT5</accession>
<dbReference type="RefSeq" id="WP_342298518.1">
    <property type="nucleotide sequence ID" value="NZ_JBCEVZ010000027.1"/>
</dbReference>
<protein>
    <recommendedName>
        <fullName evidence="3">Tetratricopeptide repeat protein</fullName>
    </recommendedName>
</protein>
<dbReference type="EMBL" id="JBCEVZ010000027">
    <property type="protein sequence ID" value="MEL5995020.1"/>
    <property type="molecule type" value="Genomic_DNA"/>
</dbReference>
<evidence type="ECO:0000313" key="2">
    <source>
        <dbReference type="Proteomes" id="UP001479606"/>
    </source>
</evidence>
<evidence type="ECO:0000313" key="1">
    <source>
        <dbReference type="EMBL" id="MEL5995020.1"/>
    </source>
</evidence>
<proteinExistence type="predicted"/>
<keyword evidence="2" id="KW-1185">Reference proteome</keyword>
<sequence>MKDSRNLARIIINRRQGQGPLLDFEAGDKVKENRLVSALAESKEPSRNQLIRTLYDQPSVKNDAAFRQLHARVFGKLLNHLYFLDHSDPRYSVSRRYQLECLDLLHKGLILYQEGASALSARVCASCLAKAIQDGFTAYAIEAAQQLRTVYAEMQEVKKFRAVVKELERLQGLRRLEEQAEAIYADVRLARTGPVTPLSTMLAALKPQLERLRQLHLQAQTPGTADIYYRVQIVYLEQSGDYQGIIDFTLEAERQLARGQFNAHRFDIRFNLFMRMYAYLLTQQPERGLEVAREAEKHFHPTAVNWMYFEEHRLLLAMHAGQFDLARRVVQRAHLSPVFERQNKRAQQRWELFGAYLDFVLPPTKPSPARRRELGKLALMMPEYSRDKRGLNVAILIGQVLYFLQEQDAEAVVLRVESLRKYRLRHLREATNQRTRLFLRLLQLIADEQFDPARCAERAAPLLHQLANTPPPGEAFAEVEIIPYPLLWGIILQHLRTSPPALKPLLAAAAASSPATQ</sequence>
<evidence type="ECO:0008006" key="3">
    <source>
        <dbReference type="Google" id="ProtNLM"/>
    </source>
</evidence>
<gene>
    <name evidence="1" type="ORF">AAFH49_12450</name>
</gene>